<dbReference type="EMBL" id="WBUI01000011">
    <property type="protein sequence ID" value="KAB2932067.1"/>
    <property type="molecule type" value="Genomic_DNA"/>
</dbReference>
<dbReference type="InterPro" id="IPR001296">
    <property type="entry name" value="Glyco_trans_1"/>
</dbReference>
<proteinExistence type="predicted"/>
<dbReference type="CDD" id="cd03801">
    <property type="entry name" value="GT4_PimA-like"/>
    <property type="match status" value="1"/>
</dbReference>
<reference evidence="3 4" key="1">
    <citation type="submission" date="2019-10" db="EMBL/GenBank/DDBJ databases">
        <title>Extracellular Electron Transfer in a Candidatus Methanoperedens spp. Enrichment Culture.</title>
        <authorList>
            <person name="Berger S."/>
            <person name="Rangel Shaw D."/>
            <person name="Berben T."/>
            <person name="In 'T Zandt M."/>
            <person name="Frank J."/>
            <person name="Reimann J."/>
            <person name="Jetten M.S.M."/>
            <person name="Welte C.U."/>
        </authorList>
    </citation>
    <scope>NUCLEOTIDE SEQUENCE [LARGE SCALE GENOMIC DNA]</scope>
    <source>
        <strain evidence="3">SB12</strain>
    </source>
</reference>
<dbReference type="PANTHER" id="PTHR45947:SF3">
    <property type="entry name" value="SULFOQUINOVOSYL TRANSFERASE SQD2"/>
    <property type="match status" value="1"/>
</dbReference>
<keyword evidence="3" id="KW-0808">Transferase</keyword>
<dbReference type="AlphaFoldDB" id="A0A833H0Y4"/>
<dbReference type="SUPFAM" id="SSF53756">
    <property type="entry name" value="UDP-Glycosyltransferase/glycogen phosphorylase"/>
    <property type="match status" value="1"/>
</dbReference>
<dbReference type="InterPro" id="IPR028098">
    <property type="entry name" value="Glyco_trans_4-like_N"/>
</dbReference>
<name>A0A833H0Y4_9LEPT</name>
<organism evidence="3 4">
    <name type="scientific">Leptonema illini</name>
    <dbReference type="NCBI Taxonomy" id="183"/>
    <lineage>
        <taxon>Bacteria</taxon>
        <taxon>Pseudomonadati</taxon>
        <taxon>Spirochaetota</taxon>
        <taxon>Spirochaetia</taxon>
        <taxon>Leptospirales</taxon>
        <taxon>Leptospiraceae</taxon>
        <taxon>Leptonema</taxon>
    </lineage>
</organism>
<evidence type="ECO:0000313" key="4">
    <source>
        <dbReference type="Proteomes" id="UP000460298"/>
    </source>
</evidence>
<evidence type="ECO:0000259" key="1">
    <source>
        <dbReference type="Pfam" id="PF00534"/>
    </source>
</evidence>
<dbReference type="InterPro" id="IPR050194">
    <property type="entry name" value="Glycosyltransferase_grp1"/>
</dbReference>
<evidence type="ECO:0000313" key="3">
    <source>
        <dbReference type="EMBL" id="KAB2932067.1"/>
    </source>
</evidence>
<protein>
    <submittedName>
        <fullName evidence="3">Glycosyltransferase family 4 protein</fullName>
    </submittedName>
</protein>
<gene>
    <name evidence="3" type="ORF">F9K24_11855</name>
</gene>
<dbReference type="Pfam" id="PF00534">
    <property type="entry name" value="Glycos_transf_1"/>
    <property type="match status" value="1"/>
</dbReference>
<comment type="caution">
    <text evidence="3">The sequence shown here is derived from an EMBL/GenBank/DDBJ whole genome shotgun (WGS) entry which is preliminary data.</text>
</comment>
<dbReference type="GO" id="GO:0016758">
    <property type="term" value="F:hexosyltransferase activity"/>
    <property type="evidence" value="ECO:0007669"/>
    <property type="project" value="TreeGrafter"/>
</dbReference>
<feature type="domain" description="Glycosyl transferase family 1" evidence="1">
    <location>
        <begin position="238"/>
        <end position="396"/>
    </location>
</feature>
<dbReference type="Pfam" id="PF13439">
    <property type="entry name" value="Glyco_transf_4"/>
    <property type="match status" value="1"/>
</dbReference>
<accession>A0A833H0Y4</accession>
<evidence type="ECO:0000259" key="2">
    <source>
        <dbReference type="Pfam" id="PF13439"/>
    </source>
</evidence>
<dbReference type="Proteomes" id="UP000460298">
    <property type="component" value="Unassembled WGS sequence"/>
</dbReference>
<sequence length="425" mass="47692">MIGWEYPPHITGGLAVASRGLARALGALGHTVYFVVPRVTGDEPRDPNVTVIGVNSKEIPLSPEELQQFLLDTMHLYGTSVYARPESLSEARELATKVLRGLPMNAMQSMAELQGGYGDRLYSEIQAFAEFVSRIAAHLSFDLIHAHDWMTYPAGLYASHVSGKPLFAHVHATEFDRSGDHPNQYVYDLERHTFLNCQGVITVSNYTRSILISRYGVPADRVHPVYNAAEFDLQYHGEVQRPLREKIVLFLGRITFQKGPDYFVRAARKVIEEYGNVRFVMVGAGDMYHRMIEMAADLGIGRYFHYTGFLKRPDIDRIFRMSDLYVLPSVSEPFGISVLEAMVAGVPVIVSRQSGVSEVIDHCIKVNFWDVDEMAHHILRVLQDDGLHRQLADGGRSEALGLSWEESAKNIGNIYGKIVNGKKRI</sequence>
<dbReference type="PANTHER" id="PTHR45947">
    <property type="entry name" value="SULFOQUINOVOSYL TRANSFERASE SQD2"/>
    <property type="match status" value="1"/>
</dbReference>
<feature type="domain" description="Glycosyltransferase subfamily 4-like N-terminal" evidence="2">
    <location>
        <begin position="126"/>
        <end position="228"/>
    </location>
</feature>
<dbReference type="Gene3D" id="3.40.50.2000">
    <property type="entry name" value="Glycogen Phosphorylase B"/>
    <property type="match status" value="2"/>
</dbReference>